<dbReference type="HOGENOM" id="CLU_000604_1_2_9"/>
<dbReference type="InParanoid" id="B2A6Q3"/>
<dbReference type="InterPro" id="IPR003439">
    <property type="entry name" value="ABC_transporter-like_ATP-bd"/>
</dbReference>
<keyword evidence="4" id="KW-0067">ATP-binding</keyword>
<keyword evidence="7" id="KW-1185">Reference proteome</keyword>
<dbReference type="KEGG" id="nth:Nther_0591"/>
<dbReference type="Pfam" id="PF00005">
    <property type="entry name" value="ABC_tran"/>
    <property type="match status" value="1"/>
</dbReference>
<reference evidence="6 7" key="1">
    <citation type="submission" date="2008-04" db="EMBL/GenBank/DDBJ databases">
        <title>Complete sequence of chromosome of Natranaerobius thermophilus JW/NM-WN-LF.</title>
        <authorList>
            <consortium name="US DOE Joint Genome Institute"/>
            <person name="Copeland A."/>
            <person name="Lucas S."/>
            <person name="Lapidus A."/>
            <person name="Glavina del Rio T."/>
            <person name="Dalin E."/>
            <person name="Tice H."/>
            <person name="Bruce D."/>
            <person name="Goodwin L."/>
            <person name="Pitluck S."/>
            <person name="Chertkov O."/>
            <person name="Brettin T."/>
            <person name="Detter J.C."/>
            <person name="Han C."/>
            <person name="Kuske C.R."/>
            <person name="Schmutz J."/>
            <person name="Larimer F."/>
            <person name="Land M."/>
            <person name="Hauser L."/>
            <person name="Kyrpides N."/>
            <person name="Lykidis A."/>
            <person name="Mesbah N.M."/>
            <person name="Wiegel J."/>
        </authorList>
    </citation>
    <scope>NUCLEOTIDE SEQUENCE [LARGE SCALE GENOMIC DNA]</scope>
    <source>
        <strain evidence="7">ATCC BAA-1301 / DSM 18059 / JW/NM-WN-LF</strain>
    </source>
</reference>
<sequence length="321" mass="36345">MQDSLFEIDNVTKIYKKKDKQVTANLDINCSIRSGEIIGLLGPNGAGKSTLVKQMLAHIQPTKGEIRYRGQNVLKNSHKLAQEISYYSQEPSCLTPLQVREAIYFTGRLRGLKHEPANKKTEELISELELTDVKDNKIKEISGGQRRLTGMGITLIGRPSVLILDEPTNELDPEKRKLVWKIIREKNKQDTTVILVTHNILEAEQVVDRVAVINNGKLQDIDTVDKLKQRVDQRLKCQVSTESGANDSIGELLDSWGTIISNTETKVDLLIDKEKASSLVKFLTNNEQDLPIENFSIIPPSLEDVYFQIHDRYKREELQDG</sequence>
<evidence type="ECO:0000256" key="1">
    <source>
        <dbReference type="ARBA" id="ARBA00005417"/>
    </source>
</evidence>
<dbReference type="Gene3D" id="3.40.50.300">
    <property type="entry name" value="P-loop containing nucleotide triphosphate hydrolases"/>
    <property type="match status" value="1"/>
</dbReference>
<accession>B2A6Q3</accession>
<evidence type="ECO:0000259" key="5">
    <source>
        <dbReference type="PROSITE" id="PS50893"/>
    </source>
</evidence>
<dbReference type="PROSITE" id="PS50893">
    <property type="entry name" value="ABC_TRANSPORTER_2"/>
    <property type="match status" value="1"/>
</dbReference>
<dbReference type="InterPro" id="IPR027417">
    <property type="entry name" value="P-loop_NTPase"/>
</dbReference>
<dbReference type="InterPro" id="IPR003593">
    <property type="entry name" value="AAA+_ATPase"/>
</dbReference>
<reference evidence="6 7" key="2">
    <citation type="journal article" date="2011" name="J. Bacteriol.">
        <title>Complete genome sequence of the anaerobic, halophilic alkalithermophile Natranaerobius thermophilus JW/NM-WN-LF.</title>
        <authorList>
            <person name="Zhao B."/>
            <person name="Mesbah N.M."/>
            <person name="Dalin E."/>
            <person name="Goodwin L."/>
            <person name="Nolan M."/>
            <person name="Pitluck S."/>
            <person name="Chertkov O."/>
            <person name="Brettin T.S."/>
            <person name="Han J."/>
            <person name="Larimer F.W."/>
            <person name="Land M.L."/>
            <person name="Hauser L."/>
            <person name="Kyrpides N."/>
            <person name="Wiegel J."/>
        </authorList>
    </citation>
    <scope>NUCLEOTIDE SEQUENCE [LARGE SCALE GENOMIC DNA]</scope>
    <source>
        <strain evidence="7">ATCC BAA-1301 / DSM 18059 / JW/NM-WN-LF</strain>
    </source>
</reference>
<keyword evidence="3" id="KW-0547">Nucleotide-binding</keyword>
<dbReference type="PANTHER" id="PTHR42711:SF5">
    <property type="entry name" value="ABC TRANSPORTER ATP-BINDING PROTEIN NATA"/>
    <property type="match status" value="1"/>
</dbReference>
<evidence type="ECO:0000313" key="7">
    <source>
        <dbReference type="Proteomes" id="UP000001683"/>
    </source>
</evidence>
<organism evidence="6 7">
    <name type="scientific">Natranaerobius thermophilus (strain ATCC BAA-1301 / DSM 18059 / JW/NM-WN-LF)</name>
    <dbReference type="NCBI Taxonomy" id="457570"/>
    <lineage>
        <taxon>Bacteria</taxon>
        <taxon>Bacillati</taxon>
        <taxon>Bacillota</taxon>
        <taxon>Clostridia</taxon>
        <taxon>Natranaerobiales</taxon>
        <taxon>Natranaerobiaceae</taxon>
        <taxon>Natranaerobius</taxon>
    </lineage>
</organism>
<gene>
    <name evidence="6" type="ordered locus">Nther_0591</name>
</gene>
<keyword evidence="2" id="KW-0813">Transport</keyword>
<dbReference type="RefSeq" id="WP_012447071.1">
    <property type="nucleotide sequence ID" value="NC_010718.1"/>
</dbReference>
<dbReference type="eggNOG" id="COG1131">
    <property type="taxonomic scope" value="Bacteria"/>
</dbReference>
<dbReference type="EMBL" id="CP001034">
    <property type="protein sequence ID" value="ACB84186.1"/>
    <property type="molecule type" value="Genomic_DNA"/>
</dbReference>
<dbReference type="GO" id="GO:0016887">
    <property type="term" value="F:ATP hydrolysis activity"/>
    <property type="evidence" value="ECO:0007669"/>
    <property type="project" value="InterPro"/>
</dbReference>
<dbReference type="PANTHER" id="PTHR42711">
    <property type="entry name" value="ABC TRANSPORTER ATP-BINDING PROTEIN"/>
    <property type="match status" value="1"/>
</dbReference>
<feature type="domain" description="ABC transporter" evidence="5">
    <location>
        <begin position="6"/>
        <end position="240"/>
    </location>
</feature>
<dbReference type="InterPro" id="IPR050763">
    <property type="entry name" value="ABC_transporter_ATP-binding"/>
</dbReference>
<evidence type="ECO:0000313" key="6">
    <source>
        <dbReference type="EMBL" id="ACB84186.1"/>
    </source>
</evidence>
<evidence type="ECO:0000256" key="3">
    <source>
        <dbReference type="ARBA" id="ARBA00022741"/>
    </source>
</evidence>
<dbReference type="SUPFAM" id="SSF52540">
    <property type="entry name" value="P-loop containing nucleoside triphosphate hydrolases"/>
    <property type="match status" value="1"/>
</dbReference>
<protein>
    <submittedName>
        <fullName evidence="6">ABC transporter related</fullName>
    </submittedName>
</protein>
<proteinExistence type="inferred from homology"/>
<evidence type="ECO:0000256" key="2">
    <source>
        <dbReference type="ARBA" id="ARBA00022448"/>
    </source>
</evidence>
<dbReference type="STRING" id="457570.Nther_0591"/>
<dbReference type="SMART" id="SM00382">
    <property type="entry name" value="AAA"/>
    <property type="match status" value="1"/>
</dbReference>
<dbReference type="OrthoDB" id="9776369at2"/>
<comment type="similarity">
    <text evidence="1">Belongs to the ABC transporter superfamily.</text>
</comment>
<dbReference type="Proteomes" id="UP000001683">
    <property type="component" value="Chromosome"/>
</dbReference>
<evidence type="ECO:0000256" key="4">
    <source>
        <dbReference type="ARBA" id="ARBA00022840"/>
    </source>
</evidence>
<dbReference type="GO" id="GO:0005524">
    <property type="term" value="F:ATP binding"/>
    <property type="evidence" value="ECO:0007669"/>
    <property type="project" value="UniProtKB-KW"/>
</dbReference>
<name>B2A6Q3_NATTJ</name>
<dbReference type="AlphaFoldDB" id="B2A6Q3"/>